<organism evidence="1 2">
    <name type="scientific">Pelagibius litoralis</name>
    <dbReference type="NCBI Taxonomy" id="374515"/>
    <lineage>
        <taxon>Bacteria</taxon>
        <taxon>Pseudomonadati</taxon>
        <taxon>Pseudomonadota</taxon>
        <taxon>Alphaproteobacteria</taxon>
        <taxon>Rhodospirillales</taxon>
        <taxon>Rhodovibrionaceae</taxon>
        <taxon>Pelagibius</taxon>
    </lineage>
</organism>
<sequence>MSDIDRLIARVRDAATQRGLRPATLARMSGLALNTLRDMHSQDWNPRIETLRKVEAALEEEAAA</sequence>
<dbReference type="EMBL" id="JAAQPH010000038">
    <property type="protein sequence ID" value="NIA72300.1"/>
    <property type="molecule type" value="Genomic_DNA"/>
</dbReference>
<keyword evidence="2" id="KW-1185">Reference proteome</keyword>
<dbReference type="SUPFAM" id="SSF47413">
    <property type="entry name" value="lambda repressor-like DNA-binding domains"/>
    <property type="match status" value="1"/>
</dbReference>
<evidence type="ECO:0000313" key="2">
    <source>
        <dbReference type="Proteomes" id="UP000761264"/>
    </source>
</evidence>
<proteinExistence type="predicted"/>
<gene>
    <name evidence="1" type="ORF">HBA54_27290</name>
</gene>
<dbReference type="RefSeq" id="WP_167231434.1">
    <property type="nucleotide sequence ID" value="NZ_JAAQPH010000038.1"/>
</dbReference>
<dbReference type="InterPro" id="IPR010982">
    <property type="entry name" value="Lambda_DNA-bd_dom_sf"/>
</dbReference>
<name>A0A967KGM2_9PROT</name>
<protein>
    <submittedName>
        <fullName evidence="1">Uncharacterized protein</fullName>
    </submittedName>
</protein>
<reference evidence="1" key="1">
    <citation type="submission" date="2020-03" db="EMBL/GenBank/DDBJ databases">
        <title>Genome of Pelagibius litoralis DSM 21314T.</title>
        <authorList>
            <person name="Wang G."/>
        </authorList>
    </citation>
    <scope>NUCLEOTIDE SEQUENCE</scope>
    <source>
        <strain evidence="1">DSM 21314</strain>
    </source>
</reference>
<comment type="caution">
    <text evidence="1">The sequence shown here is derived from an EMBL/GenBank/DDBJ whole genome shotgun (WGS) entry which is preliminary data.</text>
</comment>
<evidence type="ECO:0000313" key="1">
    <source>
        <dbReference type="EMBL" id="NIA72300.1"/>
    </source>
</evidence>
<dbReference type="Proteomes" id="UP000761264">
    <property type="component" value="Unassembled WGS sequence"/>
</dbReference>
<accession>A0A967KGM2</accession>
<dbReference type="GO" id="GO:0003677">
    <property type="term" value="F:DNA binding"/>
    <property type="evidence" value="ECO:0007669"/>
    <property type="project" value="InterPro"/>
</dbReference>
<dbReference type="Gene3D" id="1.10.260.40">
    <property type="entry name" value="lambda repressor-like DNA-binding domains"/>
    <property type="match status" value="1"/>
</dbReference>
<dbReference type="AlphaFoldDB" id="A0A967KGM2"/>